<name>A0ABU9B219_9BACT</name>
<evidence type="ECO:0000256" key="1">
    <source>
        <dbReference type="SAM" id="SignalP"/>
    </source>
</evidence>
<feature type="signal peptide" evidence="1">
    <location>
        <begin position="1"/>
        <end position="18"/>
    </location>
</feature>
<keyword evidence="4" id="KW-1185">Reference proteome</keyword>
<dbReference type="Proteomes" id="UP001371305">
    <property type="component" value="Unassembled WGS sequence"/>
</dbReference>
<keyword evidence="3" id="KW-0540">Nuclease</keyword>
<evidence type="ECO:0000313" key="3">
    <source>
        <dbReference type="EMBL" id="MEK7953808.1"/>
    </source>
</evidence>
<keyword evidence="3" id="KW-0255">Endonuclease</keyword>
<dbReference type="EMBL" id="JBBUKT010000013">
    <property type="protein sequence ID" value="MEK7953808.1"/>
    <property type="molecule type" value="Genomic_DNA"/>
</dbReference>
<feature type="domain" description="Endonuclease/exonuclease/phosphatase" evidence="2">
    <location>
        <begin position="53"/>
        <end position="228"/>
    </location>
</feature>
<dbReference type="RefSeq" id="WP_341407573.1">
    <property type="nucleotide sequence ID" value="NZ_JBBUKT010000013.1"/>
</dbReference>
<dbReference type="Pfam" id="PF03372">
    <property type="entry name" value="Exo_endo_phos"/>
    <property type="match status" value="1"/>
</dbReference>
<evidence type="ECO:0000313" key="4">
    <source>
        <dbReference type="Proteomes" id="UP001371305"/>
    </source>
</evidence>
<dbReference type="SUPFAM" id="SSF56219">
    <property type="entry name" value="DNase I-like"/>
    <property type="match status" value="1"/>
</dbReference>
<organism evidence="3 4">
    <name type="scientific">Luteolibacter soli</name>
    <dbReference type="NCBI Taxonomy" id="3135280"/>
    <lineage>
        <taxon>Bacteria</taxon>
        <taxon>Pseudomonadati</taxon>
        <taxon>Verrucomicrobiota</taxon>
        <taxon>Verrucomicrobiia</taxon>
        <taxon>Verrucomicrobiales</taxon>
        <taxon>Verrucomicrobiaceae</taxon>
        <taxon>Luteolibacter</taxon>
    </lineage>
</organism>
<accession>A0ABU9B219</accession>
<gene>
    <name evidence="3" type="ORF">WKV53_25050</name>
</gene>
<proteinExistence type="predicted"/>
<keyword evidence="3" id="KW-0378">Hydrolase</keyword>
<evidence type="ECO:0000259" key="2">
    <source>
        <dbReference type="Pfam" id="PF03372"/>
    </source>
</evidence>
<comment type="caution">
    <text evidence="3">The sequence shown here is derived from an EMBL/GenBank/DDBJ whole genome shotgun (WGS) entry which is preliminary data.</text>
</comment>
<dbReference type="InterPro" id="IPR005135">
    <property type="entry name" value="Endo/exonuclease/phosphatase"/>
</dbReference>
<sequence length="284" mass="31311">MIRRLTLALLTLASAALAEPLTLRAVAANLTSDQQQSYSVDNGNHSNPEGAGARILKALKPDVVMIQEFNTTMPVRQWVNDTFGKDFNFFQEETKGIPNGIISRYPIAASGHWDDPVLDNREFTWARIRLPGDRDLWVISVHLHSKNATSRATQVTALLEAVQKNVPADALLLLGGDFNTRTPGEPCFPLLAKSFVVPAKPPHDGLGNTSTNAPRNRPYDWVLASPTLDKHEIPVALAGQEFDGGLVFDTRIFEPLAKVPPVQEGDSALKMMQHMAIVRDFRFP</sequence>
<dbReference type="InterPro" id="IPR036691">
    <property type="entry name" value="Endo/exonu/phosph_ase_sf"/>
</dbReference>
<feature type="chain" id="PRO_5047535725" evidence="1">
    <location>
        <begin position="19"/>
        <end position="284"/>
    </location>
</feature>
<dbReference type="GO" id="GO:0004519">
    <property type="term" value="F:endonuclease activity"/>
    <property type="evidence" value="ECO:0007669"/>
    <property type="project" value="UniProtKB-KW"/>
</dbReference>
<protein>
    <submittedName>
        <fullName evidence="3">Endonuclease/exonuclease/phosphatase family protein</fullName>
    </submittedName>
</protein>
<dbReference type="Gene3D" id="3.60.10.10">
    <property type="entry name" value="Endonuclease/exonuclease/phosphatase"/>
    <property type="match status" value="1"/>
</dbReference>
<keyword evidence="1" id="KW-0732">Signal</keyword>
<reference evidence="3 4" key="1">
    <citation type="submission" date="2024-04" db="EMBL/GenBank/DDBJ databases">
        <title>Luteolibacter sp. isolated from soil.</title>
        <authorList>
            <person name="An J."/>
        </authorList>
    </citation>
    <scope>NUCLEOTIDE SEQUENCE [LARGE SCALE GENOMIC DNA]</scope>
    <source>
        <strain evidence="3 4">Y139</strain>
    </source>
</reference>